<comment type="similarity">
    <text evidence="1">Belongs to the HSP15 family.</text>
</comment>
<sequence length="131" mass="14620">MPQATPASPVRVDAWLWGVRMYKTRSAATAACRAGHVRLNGQPAKASQPVRPGDTIRLRQPGRERILEVTGLLSKRVGAPEAVRHYTDHSPAPVPRELLAVPRRDRGAGRPTKRDRRQLDRLRQRTEPDPG</sequence>
<feature type="domain" description="RNA-binding S4" evidence="6">
    <location>
        <begin position="10"/>
        <end position="67"/>
    </location>
</feature>
<evidence type="ECO:0000313" key="7">
    <source>
        <dbReference type="EMBL" id="MEO9248720.1"/>
    </source>
</evidence>
<keyword evidence="8" id="KW-1185">Reference proteome</keyword>
<evidence type="ECO:0000256" key="5">
    <source>
        <dbReference type="SAM" id="MobiDB-lite"/>
    </source>
</evidence>
<protein>
    <submittedName>
        <fullName evidence="7">RNA-binding S4 domain-containing protein</fullName>
    </submittedName>
</protein>
<keyword evidence="3" id="KW-0238">DNA-binding</keyword>
<evidence type="ECO:0000256" key="2">
    <source>
        <dbReference type="ARBA" id="ARBA00022884"/>
    </source>
</evidence>
<dbReference type="InterPro" id="IPR025708">
    <property type="entry name" value="HSP15"/>
</dbReference>
<evidence type="ECO:0000313" key="8">
    <source>
        <dbReference type="Proteomes" id="UP001484097"/>
    </source>
</evidence>
<dbReference type="InterPro" id="IPR036986">
    <property type="entry name" value="S4_RNA-bd_sf"/>
</dbReference>
<name>A0ABV0IKV6_9MICC</name>
<dbReference type="Gene3D" id="3.10.290.10">
    <property type="entry name" value="RNA-binding S4 domain"/>
    <property type="match status" value="1"/>
</dbReference>
<dbReference type="SUPFAM" id="SSF55174">
    <property type="entry name" value="Alpha-L RNA-binding motif"/>
    <property type="match status" value="1"/>
</dbReference>
<dbReference type="Pfam" id="PF01479">
    <property type="entry name" value="S4"/>
    <property type="match status" value="1"/>
</dbReference>
<dbReference type="SMART" id="SM00363">
    <property type="entry name" value="S4"/>
    <property type="match status" value="1"/>
</dbReference>
<comment type="caution">
    <text evidence="7">The sequence shown here is derived from an EMBL/GenBank/DDBJ whole genome shotgun (WGS) entry which is preliminary data.</text>
</comment>
<dbReference type="RefSeq" id="WP_347921397.1">
    <property type="nucleotide sequence ID" value="NZ_JBDXMX010000006.1"/>
</dbReference>
<dbReference type="CDD" id="cd00165">
    <property type="entry name" value="S4"/>
    <property type="match status" value="1"/>
</dbReference>
<reference evidence="7 8" key="1">
    <citation type="submission" date="2024-05" db="EMBL/GenBank/DDBJ databases">
        <authorList>
            <person name="Yi C."/>
        </authorList>
    </citation>
    <scope>NUCLEOTIDE SEQUENCE [LARGE SCALE GENOMIC DNA]</scope>
    <source>
        <strain evidence="7 8">XS13</strain>
    </source>
</reference>
<organism evidence="7 8">
    <name type="scientific">Citricoccus nitrophenolicus</name>
    <dbReference type="NCBI Taxonomy" id="863575"/>
    <lineage>
        <taxon>Bacteria</taxon>
        <taxon>Bacillati</taxon>
        <taxon>Actinomycetota</taxon>
        <taxon>Actinomycetes</taxon>
        <taxon>Micrococcales</taxon>
        <taxon>Micrococcaceae</taxon>
        <taxon>Citricoccus</taxon>
    </lineage>
</organism>
<dbReference type="InterPro" id="IPR002942">
    <property type="entry name" value="S4_RNA-bd"/>
</dbReference>
<dbReference type="Proteomes" id="UP001484097">
    <property type="component" value="Unassembled WGS sequence"/>
</dbReference>
<proteinExistence type="inferred from homology"/>
<dbReference type="PIRSF" id="PIRSF016821">
    <property type="entry name" value="HSP15"/>
    <property type="match status" value="1"/>
</dbReference>
<evidence type="ECO:0000256" key="3">
    <source>
        <dbReference type="ARBA" id="ARBA00023125"/>
    </source>
</evidence>
<feature type="compositionally biased region" description="Basic and acidic residues" evidence="5">
    <location>
        <begin position="117"/>
        <end position="131"/>
    </location>
</feature>
<evidence type="ECO:0000256" key="4">
    <source>
        <dbReference type="PROSITE-ProRule" id="PRU00182"/>
    </source>
</evidence>
<feature type="region of interest" description="Disordered" evidence="5">
    <location>
        <begin position="82"/>
        <end position="131"/>
    </location>
</feature>
<keyword evidence="2 4" id="KW-0694">RNA-binding</keyword>
<accession>A0ABV0IKV6</accession>
<dbReference type="EMBL" id="JBDXMX010000006">
    <property type="protein sequence ID" value="MEO9248720.1"/>
    <property type="molecule type" value="Genomic_DNA"/>
</dbReference>
<evidence type="ECO:0000256" key="1">
    <source>
        <dbReference type="ARBA" id="ARBA00008396"/>
    </source>
</evidence>
<gene>
    <name evidence="7" type="ORF">ABDK96_13625</name>
</gene>
<evidence type="ECO:0000259" key="6">
    <source>
        <dbReference type="SMART" id="SM00363"/>
    </source>
</evidence>
<dbReference type="PROSITE" id="PS50889">
    <property type="entry name" value="S4"/>
    <property type="match status" value="1"/>
</dbReference>